<reference evidence="2 3" key="1">
    <citation type="submission" date="2023-07" db="EMBL/GenBank/DDBJ databases">
        <title>Genomic Encyclopedia of Type Strains, Phase IV (KMG-IV): sequencing the most valuable type-strain genomes for metagenomic binning, comparative biology and taxonomic classification.</title>
        <authorList>
            <person name="Goeker M."/>
        </authorList>
    </citation>
    <scope>NUCLEOTIDE SEQUENCE [LARGE SCALE GENOMIC DNA]</scope>
    <source>
        <strain evidence="2 3">DSM 100301</strain>
    </source>
</reference>
<dbReference type="InterPro" id="IPR047726">
    <property type="entry name" value="CsgH_dom"/>
</dbReference>
<dbReference type="Proteomes" id="UP001235269">
    <property type="component" value="Unassembled WGS sequence"/>
</dbReference>
<feature type="domain" description="CsgH-like" evidence="1">
    <location>
        <begin position="55"/>
        <end position="145"/>
    </location>
</feature>
<accession>A0ABU0IAD9</accession>
<dbReference type="Pfam" id="PF21112">
    <property type="entry name" value="CsgH"/>
    <property type="match status" value="1"/>
</dbReference>
<dbReference type="Gene3D" id="2.60.40.2420">
    <property type="match status" value="1"/>
</dbReference>
<name>A0ABU0IAD9_9HYPH</name>
<evidence type="ECO:0000259" key="1">
    <source>
        <dbReference type="Pfam" id="PF21112"/>
    </source>
</evidence>
<proteinExistence type="predicted"/>
<evidence type="ECO:0000313" key="3">
    <source>
        <dbReference type="Proteomes" id="UP001235269"/>
    </source>
</evidence>
<protein>
    <recommendedName>
        <fullName evidence="1">CsgH-like domain-containing protein</fullName>
    </recommendedName>
</protein>
<dbReference type="RefSeq" id="WP_307157375.1">
    <property type="nucleotide sequence ID" value="NZ_JAUSWH010000003.1"/>
</dbReference>
<comment type="caution">
    <text evidence="2">The sequence shown here is derived from an EMBL/GenBank/DDBJ whole genome shotgun (WGS) entry which is preliminary data.</text>
</comment>
<dbReference type="NCBIfam" id="NF041112">
    <property type="entry name" value="chap_CsgH_alph"/>
    <property type="match status" value="1"/>
</dbReference>
<dbReference type="EMBL" id="JAUSWH010000003">
    <property type="protein sequence ID" value="MDQ0455190.1"/>
    <property type="molecule type" value="Genomic_DNA"/>
</dbReference>
<dbReference type="InterPro" id="IPR048632">
    <property type="entry name" value="CsgH-like"/>
</dbReference>
<sequence>MHLLRTLSVFAKNRLPLLPDMRPRHLLAAGLALVIPASAIAGAIITDRGGTSGPLRCEIRATPQGGGIAIEARARADLPTSGTYALKVEGSGAGSGSGSTRINQGGAFIVTPGIPARLGSVTLAANGARYDISLDLSTDGGTVRCQRTVGDDG</sequence>
<gene>
    <name evidence="2" type="ORF">QO005_001520</name>
</gene>
<dbReference type="InterPro" id="IPR053722">
    <property type="entry name" value="Curli_assembly_CsgC/AgfC"/>
</dbReference>
<organism evidence="2 3">
    <name type="scientific">Rhizobium paknamense</name>
    <dbReference type="NCBI Taxonomy" id="1206817"/>
    <lineage>
        <taxon>Bacteria</taxon>
        <taxon>Pseudomonadati</taxon>
        <taxon>Pseudomonadota</taxon>
        <taxon>Alphaproteobacteria</taxon>
        <taxon>Hyphomicrobiales</taxon>
        <taxon>Rhizobiaceae</taxon>
        <taxon>Rhizobium/Agrobacterium group</taxon>
        <taxon>Rhizobium</taxon>
    </lineage>
</organism>
<evidence type="ECO:0000313" key="2">
    <source>
        <dbReference type="EMBL" id="MDQ0455190.1"/>
    </source>
</evidence>
<keyword evidence="3" id="KW-1185">Reference proteome</keyword>